<organism evidence="1 2">
    <name type="scientific">Magnetospirillum fulvum MGU-K5</name>
    <dbReference type="NCBI Taxonomy" id="1316936"/>
    <lineage>
        <taxon>Bacteria</taxon>
        <taxon>Pseudomonadati</taxon>
        <taxon>Pseudomonadota</taxon>
        <taxon>Alphaproteobacteria</taxon>
        <taxon>Rhodospirillales</taxon>
        <taxon>Rhodospirillaceae</taxon>
        <taxon>Magnetospirillum</taxon>
    </lineage>
</organism>
<name>S9TYS0_MAGFU</name>
<dbReference type="STRING" id="1316936.K678_00175"/>
<evidence type="ECO:0000313" key="2">
    <source>
        <dbReference type="Proteomes" id="UP000015350"/>
    </source>
</evidence>
<dbReference type="Proteomes" id="UP000015350">
    <property type="component" value="Unassembled WGS sequence"/>
</dbReference>
<dbReference type="AlphaFoldDB" id="S9TYS0"/>
<comment type="caution">
    <text evidence="1">The sequence shown here is derived from an EMBL/GenBank/DDBJ whole genome shotgun (WGS) entry which is preliminary data.</text>
</comment>
<accession>S9TYS0</accession>
<protein>
    <submittedName>
        <fullName evidence="1">Uncharacterized protein</fullName>
    </submittedName>
</protein>
<dbReference type="EMBL" id="AQPH01000001">
    <property type="protein sequence ID" value="EPY03480.1"/>
    <property type="molecule type" value="Genomic_DNA"/>
</dbReference>
<sequence length="69" mass="7843">MVQWLTDLLVQIPDDGNWAGRRRQIILARWPDTAVRAAEQDARQGRLGDLARYDAEVEMIKSAIPKPTV</sequence>
<evidence type="ECO:0000313" key="1">
    <source>
        <dbReference type="EMBL" id="EPY03480.1"/>
    </source>
</evidence>
<reference evidence="1 2" key="1">
    <citation type="submission" date="2013-04" db="EMBL/GenBank/DDBJ databases">
        <authorList>
            <person name="Kuznetsov B."/>
            <person name="Ivanovsky R."/>
        </authorList>
    </citation>
    <scope>NUCLEOTIDE SEQUENCE [LARGE SCALE GENOMIC DNA]</scope>
    <source>
        <strain evidence="1 2">MGU-K5</strain>
    </source>
</reference>
<gene>
    <name evidence="1" type="ORF">K678_00175</name>
</gene>
<proteinExistence type="predicted"/>